<evidence type="ECO:0008006" key="3">
    <source>
        <dbReference type="Google" id="ProtNLM"/>
    </source>
</evidence>
<gene>
    <name evidence="1" type="ORF">Pan97_03440</name>
</gene>
<organism evidence="1 2">
    <name type="scientific">Bremerella volcania</name>
    <dbReference type="NCBI Taxonomy" id="2527984"/>
    <lineage>
        <taxon>Bacteria</taxon>
        <taxon>Pseudomonadati</taxon>
        <taxon>Planctomycetota</taxon>
        <taxon>Planctomycetia</taxon>
        <taxon>Pirellulales</taxon>
        <taxon>Pirellulaceae</taxon>
        <taxon>Bremerella</taxon>
    </lineage>
</organism>
<dbReference type="OrthoDB" id="270534at2"/>
<sequence>MKSVREQFERELTERGYSFTIDPESGCHLVTVDETELKVSLENLERELAAGIDGDRVARFVDTVLASVETFDDDYAAERLYWSLEPNDYEEKADYCEAVSDSADRVLVHLSACGTMITWVTPSMLETLGLSLEDAGRHAFTNLAREVEAATLETQDVDGVPLGYVVTELPFKAALILAPNLRQMVEERLGWPVMAVVPDRDFLYLWGAQHQGFVSRLGPVVVREYTRSPYAISTEVYRIADDGVRAIGAFPVPEESS</sequence>
<evidence type="ECO:0000313" key="1">
    <source>
        <dbReference type="EMBL" id="QDU73374.1"/>
    </source>
</evidence>
<dbReference type="AlphaFoldDB" id="A0A518C2G4"/>
<dbReference type="Proteomes" id="UP000318626">
    <property type="component" value="Chromosome"/>
</dbReference>
<keyword evidence="2" id="KW-1185">Reference proteome</keyword>
<evidence type="ECO:0000313" key="2">
    <source>
        <dbReference type="Proteomes" id="UP000318626"/>
    </source>
</evidence>
<accession>A0A518C2G4</accession>
<reference evidence="2" key="1">
    <citation type="submission" date="2019-02" db="EMBL/GenBank/DDBJ databases">
        <title>Deep-cultivation of Planctomycetes and their phenomic and genomic characterization uncovers novel biology.</title>
        <authorList>
            <person name="Wiegand S."/>
            <person name="Jogler M."/>
            <person name="Boedeker C."/>
            <person name="Pinto D."/>
            <person name="Vollmers J."/>
            <person name="Rivas-Marin E."/>
            <person name="Kohn T."/>
            <person name="Peeters S.H."/>
            <person name="Heuer A."/>
            <person name="Rast P."/>
            <person name="Oberbeckmann S."/>
            <person name="Bunk B."/>
            <person name="Jeske O."/>
            <person name="Meyerdierks A."/>
            <person name="Storesund J.E."/>
            <person name="Kallscheuer N."/>
            <person name="Luecker S."/>
            <person name="Lage O.M."/>
            <person name="Pohl T."/>
            <person name="Merkel B.J."/>
            <person name="Hornburger P."/>
            <person name="Mueller R.-W."/>
            <person name="Bruemmer F."/>
            <person name="Labrenz M."/>
            <person name="Spormann A.M."/>
            <person name="Op den Camp H."/>
            <person name="Overmann J."/>
            <person name="Amann R."/>
            <person name="Jetten M.S.M."/>
            <person name="Mascher T."/>
            <person name="Medema M.H."/>
            <person name="Devos D.P."/>
            <person name="Kaster A.-K."/>
            <person name="Ovreas L."/>
            <person name="Rohde M."/>
            <person name="Galperin M.Y."/>
            <person name="Jogler C."/>
        </authorList>
    </citation>
    <scope>NUCLEOTIDE SEQUENCE [LARGE SCALE GENOMIC DNA]</scope>
    <source>
        <strain evidence="2">Pan97</strain>
    </source>
</reference>
<dbReference type="RefSeq" id="WP_144970152.1">
    <property type="nucleotide sequence ID" value="NZ_CP036289.1"/>
</dbReference>
<name>A0A518C2G4_9BACT</name>
<proteinExistence type="predicted"/>
<dbReference type="EMBL" id="CP036289">
    <property type="protein sequence ID" value="QDU73374.1"/>
    <property type="molecule type" value="Genomic_DNA"/>
</dbReference>
<dbReference type="KEGG" id="bvo:Pan97_03440"/>
<protein>
    <recommendedName>
        <fullName evidence="3">DUF1444 family protein</fullName>
    </recommendedName>
</protein>